<dbReference type="EMBL" id="FOXM01000028">
    <property type="protein sequence ID" value="SFQ51318.1"/>
    <property type="molecule type" value="Genomic_DNA"/>
</dbReference>
<dbReference type="Proteomes" id="UP000243084">
    <property type="component" value="Unassembled WGS sequence"/>
</dbReference>
<proteinExistence type="predicted"/>
<dbReference type="AlphaFoldDB" id="A0A1I5Z4C9"/>
<evidence type="ECO:0000313" key="1">
    <source>
        <dbReference type="EMBL" id="SFQ51318.1"/>
    </source>
</evidence>
<evidence type="ECO:0000313" key="2">
    <source>
        <dbReference type="Proteomes" id="UP000243084"/>
    </source>
</evidence>
<sequence length="37" mass="4250">MRILADDDVHFICRLLVRQLKLLRCEQVIGIDRGLAG</sequence>
<accession>A0A1I5Z4C9</accession>
<organism evidence="1 2">
    <name type="scientific">Geopseudomonas sagittaria</name>
    <dbReference type="NCBI Taxonomy" id="1135990"/>
    <lineage>
        <taxon>Bacteria</taxon>
        <taxon>Pseudomonadati</taxon>
        <taxon>Pseudomonadota</taxon>
        <taxon>Gammaproteobacteria</taxon>
        <taxon>Pseudomonadales</taxon>
        <taxon>Pseudomonadaceae</taxon>
        <taxon>Geopseudomonas</taxon>
    </lineage>
</organism>
<keyword evidence="2" id="KW-1185">Reference proteome</keyword>
<name>A0A1I5Z4C9_9GAMM</name>
<reference evidence="2" key="1">
    <citation type="submission" date="2016-10" db="EMBL/GenBank/DDBJ databases">
        <authorList>
            <person name="Varghese N."/>
            <person name="Submissions S."/>
        </authorList>
    </citation>
    <scope>NUCLEOTIDE SEQUENCE [LARGE SCALE GENOMIC DNA]</scope>
    <source>
        <strain evidence="2">JCM 18195</strain>
    </source>
</reference>
<protein>
    <submittedName>
        <fullName evidence="1">Uncharacterized protein</fullName>
    </submittedName>
</protein>
<gene>
    <name evidence="1" type="ORF">SAMN05216229_12811</name>
</gene>